<protein>
    <submittedName>
        <fullName evidence="2">Uncharacterized protein</fullName>
    </submittedName>
</protein>
<name>A0A8K0J916_9HYPO</name>
<accession>A0A8K0J916</accession>
<dbReference type="Proteomes" id="UP000811619">
    <property type="component" value="Unassembled WGS sequence"/>
</dbReference>
<proteinExistence type="predicted"/>
<organism evidence="2 3">
    <name type="scientific">Claviceps africana</name>
    <dbReference type="NCBI Taxonomy" id="83212"/>
    <lineage>
        <taxon>Eukaryota</taxon>
        <taxon>Fungi</taxon>
        <taxon>Dikarya</taxon>
        <taxon>Ascomycota</taxon>
        <taxon>Pezizomycotina</taxon>
        <taxon>Sordariomycetes</taxon>
        <taxon>Hypocreomycetidae</taxon>
        <taxon>Hypocreales</taxon>
        <taxon>Clavicipitaceae</taxon>
        <taxon>Claviceps</taxon>
    </lineage>
</organism>
<dbReference type="OrthoDB" id="4961126at2759"/>
<reference evidence="2" key="1">
    <citation type="journal article" date="2020" name="bioRxiv">
        <title>Whole genome comparisons of ergot fungi reveals the divergence and evolution of species within the genus Claviceps are the result of varying mechanisms driving genome evolution and host range expansion.</title>
        <authorList>
            <person name="Wyka S.A."/>
            <person name="Mondo S.J."/>
            <person name="Liu M."/>
            <person name="Dettman J."/>
            <person name="Nalam V."/>
            <person name="Broders K.D."/>
        </authorList>
    </citation>
    <scope>NUCLEOTIDE SEQUENCE</scope>
    <source>
        <strain evidence="2">CCC 489</strain>
    </source>
</reference>
<keyword evidence="3" id="KW-1185">Reference proteome</keyword>
<sequence length="355" mass="40591">MQRIQTLDEERGCSGHAQPRASYLIKKPVEGSVNAIILKNCRQRLFKSPIAWTTVHLDFLNIGFDRIDKPPQDGIVAVTEGGPREKRNIPWQKPNRSYRLWCASEMIAKWPSLNFENQKRELREMLGHCGIDVADDYRTEPKIKDKDTGRRGEETINAITHHGFNYIDKRTRTMAMARVGFQFGKKILRKGSVRPDGIFEQASTGTLIAYVNFSSVSVQRENPSRSKGRTRNRSQRSTPPSKTHEDPYIAGILIALAQEQRRRQIPIVDGEGGAGQRVHAIGAYERSTAELYIYTAVIYDGFLDKLERPYEFCESSRVSIQYFPLDFSQQPKEAADYLWLYWRSLGLVFEAEDGA</sequence>
<gene>
    <name evidence="2" type="ORF">E4U42_002752</name>
</gene>
<feature type="region of interest" description="Disordered" evidence="1">
    <location>
        <begin position="219"/>
        <end position="245"/>
    </location>
</feature>
<evidence type="ECO:0000313" key="2">
    <source>
        <dbReference type="EMBL" id="KAG5926974.1"/>
    </source>
</evidence>
<evidence type="ECO:0000256" key="1">
    <source>
        <dbReference type="SAM" id="MobiDB-lite"/>
    </source>
</evidence>
<comment type="caution">
    <text evidence="2">The sequence shown here is derived from an EMBL/GenBank/DDBJ whole genome shotgun (WGS) entry which is preliminary data.</text>
</comment>
<dbReference type="EMBL" id="SRPY01000220">
    <property type="protein sequence ID" value="KAG5926974.1"/>
    <property type="molecule type" value="Genomic_DNA"/>
</dbReference>
<dbReference type="AlphaFoldDB" id="A0A8K0J916"/>
<evidence type="ECO:0000313" key="3">
    <source>
        <dbReference type="Proteomes" id="UP000811619"/>
    </source>
</evidence>